<dbReference type="RefSeq" id="WP_109345728.1">
    <property type="nucleotide sequence ID" value="NZ_CP029343.1"/>
</dbReference>
<evidence type="ECO:0000256" key="2">
    <source>
        <dbReference type="ARBA" id="ARBA00023125"/>
    </source>
</evidence>
<dbReference type="InterPro" id="IPR050204">
    <property type="entry name" value="AraC_XylS_family_regulators"/>
</dbReference>
<evidence type="ECO:0000256" key="1">
    <source>
        <dbReference type="ARBA" id="ARBA00023015"/>
    </source>
</evidence>
<dbReference type="PROSITE" id="PS00041">
    <property type="entry name" value="HTH_ARAC_FAMILY_1"/>
    <property type="match status" value="1"/>
</dbReference>
<dbReference type="Gene3D" id="1.10.10.60">
    <property type="entry name" value="Homeodomain-like"/>
    <property type="match status" value="2"/>
</dbReference>
<dbReference type="EMBL" id="CP029343">
    <property type="protein sequence ID" value="AWL05390.1"/>
    <property type="molecule type" value="Genomic_DNA"/>
</dbReference>
<feature type="domain" description="HTH araC/xylS-type" evidence="4">
    <location>
        <begin position="190"/>
        <end position="288"/>
    </location>
</feature>
<proteinExistence type="predicted"/>
<dbReference type="GO" id="GO:0003700">
    <property type="term" value="F:DNA-binding transcription factor activity"/>
    <property type="evidence" value="ECO:0007669"/>
    <property type="project" value="InterPro"/>
</dbReference>
<dbReference type="InterPro" id="IPR009057">
    <property type="entry name" value="Homeodomain-like_sf"/>
</dbReference>
<dbReference type="PANTHER" id="PTHR46796:SF14">
    <property type="entry name" value="TRANSCRIPTIONAL REGULATORY PROTEIN"/>
    <property type="match status" value="1"/>
</dbReference>
<keyword evidence="3" id="KW-0804">Transcription</keyword>
<evidence type="ECO:0000313" key="6">
    <source>
        <dbReference type="Proteomes" id="UP000245820"/>
    </source>
</evidence>
<dbReference type="InterPro" id="IPR018060">
    <property type="entry name" value="HTH_AraC"/>
</dbReference>
<keyword evidence="1" id="KW-0805">Transcription regulation</keyword>
<name>A0A2S2DJ47_9BURK</name>
<sequence>MSSASELPENVTMLTTTSRRWNGVNVELVEYTCTGRILVQLKRHEESIRLGTKLEEVGRGYAEPRSAPAVPNPHPYTPRPMYFAPAEMALWGYADDARYLRCAAISFDASLLRERMAMSGSPGPMDVPRLRFSDDRVWTLIRLLTDAIGDPDPTSQLYGDSLTAAIAARLCERPRPAKGSGYKLSALQLRDALGYLEARLPARVELAALAQLAGLSQSHYCRAFKASTGMAPYQWQLQARVERAKQLLLNTNACLEDVAVATGFADAVHFGRTFRKMTGATPAAWRLDMRT</sequence>
<organism evidence="5 6">
    <name type="scientific">Massilia oculi</name>
    <dbReference type="NCBI Taxonomy" id="945844"/>
    <lineage>
        <taxon>Bacteria</taxon>
        <taxon>Pseudomonadati</taxon>
        <taxon>Pseudomonadota</taxon>
        <taxon>Betaproteobacteria</taxon>
        <taxon>Burkholderiales</taxon>
        <taxon>Oxalobacteraceae</taxon>
        <taxon>Telluria group</taxon>
        <taxon>Massilia</taxon>
    </lineage>
</organism>
<dbReference type="GO" id="GO:0043565">
    <property type="term" value="F:sequence-specific DNA binding"/>
    <property type="evidence" value="ECO:0007669"/>
    <property type="project" value="InterPro"/>
</dbReference>
<dbReference type="OrthoDB" id="9816344at2"/>
<dbReference type="AlphaFoldDB" id="A0A2S2DJ47"/>
<evidence type="ECO:0000256" key="3">
    <source>
        <dbReference type="ARBA" id="ARBA00023163"/>
    </source>
</evidence>
<evidence type="ECO:0000259" key="4">
    <source>
        <dbReference type="PROSITE" id="PS01124"/>
    </source>
</evidence>
<dbReference type="InterPro" id="IPR018062">
    <property type="entry name" value="HTH_AraC-typ_CS"/>
</dbReference>
<keyword evidence="2" id="KW-0238">DNA-binding</keyword>
<protein>
    <submittedName>
        <fullName evidence="5">AraC family transcriptional regulator</fullName>
    </submittedName>
</protein>
<gene>
    <name evidence="5" type="ORF">DIR46_13750</name>
</gene>
<accession>A0A2S2DJ47</accession>
<dbReference type="SMART" id="SM00342">
    <property type="entry name" value="HTH_ARAC"/>
    <property type="match status" value="1"/>
</dbReference>
<dbReference type="Pfam" id="PF12833">
    <property type="entry name" value="HTH_18"/>
    <property type="match status" value="1"/>
</dbReference>
<evidence type="ECO:0000313" key="5">
    <source>
        <dbReference type="EMBL" id="AWL05390.1"/>
    </source>
</evidence>
<dbReference type="PANTHER" id="PTHR46796">
    <property type="entry name" value="HTH-TYPE TRANSCRIPTIONAL ACTIVATOR RHAS-RELATED"/>
    <property type="match status" value="1"/>
</dbReference>
<dbReference type="Proteomes" id="UP000245820">
    <property type="component" value="Chromosome"/>
</dbReference>
<dbReference type="KEGG" id="mtim:DIR46_13750"/>
<dbReference type="PROSITE" id="PS01124">
    <property type="entry name" value="HTH_ARAC_FAMILY_2"/>
    <property type="match status" value="1"/>
</dbReference>
<reference evidence="5 6" key="1">
    <citation type="submission" date="2018-05" db="EMBL/GenBank/DDBJ databases">
        <title>Complete genome sequence of Massilia oculi sp. nov. CCUG 43427T (=DSM 26321T), the type strain of M. oculi, and comparison with genome sequences of other Massilia strains.</title>
        <authorList>
            <person name="Zhu B."/>
        </authorList>
    </citation>
    <scope>NUCLEOTIDE SEQUENCE [LARGE SCALE GENOMIC DNA]</scope>
    <source>
        <strain evidence="5 6">CCUG 43427</strain>
    </source>
</reference>
<dbReference type="SUPFAM" id="SSF46689">
    <property type="entry name" value="Homeodomain-like"/>
    <property type="match status" value="2"/>
</dbReference>
<keyword evidence="6" id="KW-1185">Reference proteome</keyword>